<sequence>MNNVLASIAQEDDLNGVAWNDAHGLLLGAYGDFKEVRSGLGALNSLVTRAKALNPSSDSVEVAPVVRIVTTKRNVVVQEQKDGTVLAVSTPKAR</sequence>
<dbReference type="AlphaFoldDB" id="A0A024TWN1"/>
<dbReference type="GeneID" id="20085748"/>
<name>A0A024TWN1_9STRA</name>
<dbReference type="EMBL" id="KI913969">
    <property type="protein sequence ID" value="ETV98575.1"/>
    <property type="molecule type" value="Genomic_DNA"/>
</dbReference>
<dbReference type="GO" id="GO:0071986">
    <property type="term" value="C:Ragulator complex"/>
    <property type="evidence" value="ECO:0007669"/>
    <property type="project" value="InterPro"/>
</dbReference>
<dbReference type="InterPro" id="IPR024135">
    <property type="entry name" value="LAMTOR5"/>
</dbReference>
<dbReference type="Pfam" id="PF16672">
    <property type="entry name" value="LAMTOR5"/>
    <property type="match status" value="1"/>
</dbReference>
<dbReference type="Gene3D" id="3.30.450.30">
    <property type="entry name" value="Dynein light chain 2a, cytoplasmic"/>
    <property type="match status" value="1"/>
</dbReference>
<dbReference type="RefSeq" id="XP_008872772.1">
    <property type="nucleotide sequence ID" value="XM_008874550.1"/>
</dbReference>
<dbReference type="OrthoDB" id="76862at2759"/>
<evidence type="ECO:0000313" key="1">
    <source>
        <dbReference type="EMBL" id="ETV98575.1"/>
    </source>
</evidence>
<gene>
    <name evidence="1" type="ORF">H310_08698</name>
</gene>
<reference evidence="1" key="1">
    <citation type="submission" date="2013-12" db="EMBL/GenBank/DDBJ databases">
        <title>The Genome Sequence of Aphanomyces invadans NJM9701.</title>
        <authorList>
            <consortium name="The Broad Institute Genomics Platform"/>
            <person name="Russ C."/>
            <person name="Tyler B."/>
            <person name="van West P."/>
            <person name="Dieguez-Uribeondo J."/>
            <person name="Young S.K."/>
            <person name="Zeng Q."/>
            <person name="Gargeya S."/>
            <person name="Fitzgerald M."/>
            <person name="Abouelleil A."/>
            <person name="Alvarado L."/>
            <person name="Chapman S.B."/>
            <person name="Gainer-Dewar J."/>
            <person name="Goldberg J."/>
            <person name="Griggs A."/>
            <person name="Gujja S."/>
            <person name="Hansen M."/>
            <person name="Howarth C."/>
            <person name="Imamovic A."/>
            <person name="Ireland A."/>
            <person name="Larimer J."/>
            <person name="McCowan C."/>
            <person name="Murphy C."/>
            <person name="Pearson M."/>
            <person name="Poon T.W."/>
            <person name="Priest M."/>
            <person name="Roberts A."/>
            <person name="Saif S."/>
            <person name="Shea T."/>
            <person name="Sykes S."/>
            <person name="Wortman J."/>
            <person name="Nusbaum C."/>
            <person name="Birren B."/>
        </authorList>
    </citation>
    <scope>NUCLEOTIDE SEQUENCE [LARGE SCALE GENOMIC DNA]</scope>
    <source>
        <strain evidence="1">NJM9701</strain>
    </source>
</reference>
<proteinExistence type="predicted"/>
<dbReference type="VEuPathDB" id="FungiDB:H310_08698"/>
<protein>
    <submittedName>
        <fullName evidence="1">Uncharacterized protein</fullName>
    </submittedName>
</protein>
<accession>A0A024TWN1</accession>
<organism evidence="1">
    <name type="scientific">Aphanomyces invadans</name>
    <dbReference type="NCBI Taxonomy" id="157072"/>
    <lineage>
        <taxon>Eukaryota</taxon>
        <taxon>Sar</taxon>
        <taxon>Stramenopiles</taxon>
        <taxon>Oomycota</taxon>
        <taxon>Saprolegniomycetes</taxon>
        <taxon>Saprolegniales</taxon>
        <taxon>Verrucalvaceae</taxon>
        <taxon>Aphanomyces</taxon>
    </lineage>
</organism>